<dbReference type="InterPro" id="IPR003812">
    <property type="entry name" value="Fido"/>
</dbReference>
<dbReference type="InterPro" id="IPR036597">
    <property type="entry name" value="Fido-like_dom_sf"/>
</dbReference>
<dbReference type="Pfam" id="PF02661">
    <property type="entry name" value="Fic"/>
    <property type="match status" value="1"/>
</dbReference>
<dbReference type="InterPro" id="IPR053737">
    <property type="entry name" value="Type_II_TA_Toxin"/>
</dbReference>
<evidence type="ECO:0000259" key="1">
    <source>
        <dbReference type="PROSITE" id="PS51459"/>
    </source>
</evidence>
<dbReference type="Proteomes" id="UP000010474">
    <property type="component" value="Chromosome"/>
</dbReference>
<dbReference type="HOGENOM" id="CLU_115697_7_0_3"/>
<name>K9ZH36_ANACC</name>
<feature type="domain" description="Fido" evidence="1">
    <location>
        <begin position="12"/>
        <end position="130"/>
    </location>
</feature>
<sequence>MCIENLHNPKFIEEEDVLNIHNKQINLYGGLLGIRDKDLLSSAICVPQASFAGKFLHPTIVEQAAAYLFHIIKNHAFIDGNKRTAFDVMITFLNLNDYDLNMTPKEAEQLTIQVADNKVSKEELIEILRDCVMELF</sequence>
<dbReference type="NCBIfam" id="TIGR01550">
    <property type="entry name" value="DOC_P1"/>
    <property type="match status" value="1"/>
</dbReference>
<dbReference type="EMBL" id="CP003659">
    <property type="protein sequence ID" value="AFZ58069.1"/>
    <property type="molecule type" value="Genomic_DNA"/>
</dbReference>
<reference evidence="3" key="1">
    <citation type="journal article" date="2013" name="Proc. Natl. Acad. Sci. U.S.A.">
        <title>Improving the coverage of the cyanobacterial phylum using diversity-driven genome sequencing.</title>
        <authorList>
            <person name="Shih P.M."/>
            <person name="Wu D."/>
            <person name="Latifi A."/>
            <person name="Axen S.D."/>
            <person name="Fewer D.P."/>
            <person name="Talla E."/>
            <person name="Calteau A."/>
            <person name="Cai F."/>
            <person name="Tandeau de Marsac N."/>
            <person name="Rippka R."/>
            <person name="Herdman M."/>
            <person name="Sivonen K."/>
            <person name="Coursin T."/>
            <person name="Laurent T."/>
            <person name="Goodwin L."/>
            <person name="Nolan M."/>
            <person name="Davenport K.W."/>
            <person name="Han C.S."/>
            <person name="Rubin E.M."/>
            <person name="Eisen J.A."/>
            <person name="Woyke T."/>
            <person name="Gugger M."/>
            <person name="Kerfeld C.A."/>
        </authorList>
    </citation>
    <scope>NUCLEOTIDE SEQUENCE [LARGE SCALE GENOMIC DNA]</scope>
    <source>
        <strain evidence="3">ATCC 27899 / PCC 7122</strain>
    </source>
</reference>
<evidence type="ECO:0000313" key="3">
    <source>
        <dbReference type="Proteomes" id="UP000010474"/>
    </source>
</evidence>
<dbReference type="InterPro" id="IPR006440">
    <property type="entry name" value="Doc"/>
</dbReference>
<dbReference type="STRING" id="272123.Anacy_2629"/>
<dbReference type="SUPFAM" id="SSF140931">
    <property type="entry name" value="Fic-like"/>
    <property type="match status" value="1"/>
</dbReference>
<dbReference type="PANTHER" id="PTHR39426">
    <property type="entry name" value="HOMOLOGY TO DEATH-ON-CURING PROTEIN OF PHAGE P1"/>
    <property type="match status" value="1"/>
</dbReference>
<organism evidence="2 3">
    <name type="scientific">Anabaena cylindrica (strain ATCC 27899 / PCC 7122)</name>
    <dbReference type="NCBI Taxonomy" id="272123"/>
    <lineage>
        <taxon>Bacteria</taxon>
        <taxon>Bacillati</taxon>
        <taxon>Cyanobacteriota</taxon>
        <taxon>Cyanophyceae</taxon>
        <taxon>Nostocales</taxon>
        <taxon>Nostocaceae</taxon>
        <taxon>Anabaena</taxon>
    </lineage>
</organism>
<dbReference type="RefSeq" id="WP_015214704.1">
    <property type="nucleotide sequence ID" value="NC_019771.1"/>
</dbReference>
<dbReference type="Gene3D" id="1.20.120.1870">
    <property type="entry name" value="Fic/DOC protein, Fido domain"/>
    <property type="match status" value="1"/>
</dbReference>
<dbReference type="GO" id="GO:0016301">
    <property type="term" value="F:kinase activity"/>
    <property type="evidence" value="ECO:0007669"/>
    <property type="project" value="InterPro"/>
</dbReference>
<protein>
    <submittedName>
        <fullName evidence="2">Death-on-curing family protein</fullName>
    </submittedName>
</protein>
<proteinExistence type="predicted"/>
<dbReference type="PIRSF" id="PIRSF018297">
    <property type="entry name" value="Doc"/>
    <property type="match status" value="1"/>
</dbReference>
<gene>
    <name evidence="2" type="ordered locus">Anacy_2629</name>
</gene>
<dbReference type="PROSITE" id="PS51459">
    <property type="entry name" value="FIDO"/>
    <property type="match status" value="1"/>
</dbReference>
<dbReference type="PATRIC" id="fig|272123.3.peg.2868"/>
<dbReference type="KEGG" id="acy:Anacy_2629"/>
<dbReference type="AlphaFoldDB" id="K9ZH36"/>
<dbReference type="PANTHER" id="PTHR39426:SF1">
    <property type="entry name" value="HOMOLOGY TO DEATH-ON-CURING PROTEIN OF PHAGE P1"/>
    <property type="match status" value="1"/>
</dbReference>
<dbReference type="eggNOG" id="COG3654">
    <property type="taxonomic scope" value="Bacteria"/>
</dbReference>
<keyword evidence="3" id="KW-1185">Reference proteome</keyword>
<accession>K9ZH36</accession>
<evidence type="ECO:0000313" key="2">
    <source>
        <dbReference type="EMBL" id="AFZ58069.1"/>
    </source>
</evidence>